<comment type="caution">
    <text evidence="5">The sequence shown here is derived from an EMBL/GenBank/DDBJ whole genome shotgun (WGS) entry which is preliminary data.</text>
</comment>
<keyword evidence="3 4" id="KW-0949">S-adenosyl-L-methionine</keyword>
<dbReference type="SUPFAM" id="SSF53335">
    <property type="entry name" value="S-adenosyl-L-methionine-dependent methyltransferases"/>
    <property type="match status" value="1"/>
</dbReference>
<evidence type="ECO:0000256" key="2">
    <source>
        <dbReference type="ARBA" id="ARBA00022679"/>
    </source>
</evidence>
<dbReference type="PROSITE" id="PS51679">
    <property type="entry name" value="SAM_MT_C5"/>
    <property type="match status" value="1"/>
</dbReference>
<dbReference type="InterPro" id="IPR018117">
    <property type="entry name" value="C5_DNA_meth_AS"/>
</dbReference>
<dbReference type="GO" id="GO:0032259">
    <property type="term" value="P:methylation"/>
    <property type="evidence" value="ECO:0007669"/>
    <property type="project" value="UniProtKB-KW"/>
</dbReference>
<dbReference type="PRINTS" id="PR00105">
    <property type="entry name" value="C5METTRFRASE"/>
</dbReference>
<dbReference type="OrthoDB" id="418279at2759"/>
<evidence type="ECO:0000256" key="3">
    <source>
        <dbReference type="ARBA" id="ARBA00022691"/>
    </source>
</evidence>
<protein>
    <submittedName>
        <fullName evidence="5">Bsp6IM protein</fullName>
    </submittedName>
</protein>
<reference evidence="5" key="1">
    <citation type="submission" date="2021-02" db="EMBL/GenBank/DDBJ databases">
        <authorList>
            <person name="Dougan E. K."/>
            <person name="Rhodes N."/>
            <person name="Thang M."/>
            <person name="Chan C."/>
        </authorList>
    </citation>
    <scope>NUCLEOTIDE SEQUENCE</scope>
</reference>
<dbReference type="EMBL" id="CAJNJA010052148">
    <property type="protein sequence ID" value="CAE7845790.1"/>
    <property type="molecule type" value="Genomic_DNA"/>
</dbReference>
<accession>A0A812ZYV5</accession>
<dbReference type="InterPro" id="IPR050750">
    <property type="entry name" value="C5-MTase"/>
</dbReference>
<name>A0A812ZYV5_9DINO</name>
<dbReference type="Pfam" id="PF00145">
    <property type="entry name" value="DNA_methylase"/>
    <property type="match status" value="1"/>
</dbReference>
<dbReference type="Proteomes" id="UP000601435">
    <property type="component" value="Unassembled WGS sequence"/>
</dbReference>
<sequence>MPGSVQEIPRSPNETRLRVGSACSGWCSELFALRRLGIPAEASFAAECDAAARLMCQELWGHRFFPTDALDDALLESTPDVDFFCAGPPCQAFSVAGMALGAADARAGLMLQVLLYIARRRPGCFIIENVVGLPLRHGDFYDWMVQYLTDLKDKHGRPAYKVEWTILNARLHSGIPQHRERVFLVGLRRDRQRKPLKWPAEVPMRNLSQYLLPPTLPRSDIDPESLPNATAARNVTEFVRTLCSRGEDPMQPGYVLNVGGTYPHWNKGYCPCITRSRGASRGFYLPWLIRSLSVQEVTMLQGVLPGELPEGLLSDTQLGGLAGNAIPIDLLAAVLRSVLTAAGFL</sequence>
<comment type="similarity">
    <text evidence="4">Belongs to the class I-like SAM-binding methyltransferase superfamily. C5-methyltransferase family.</text>
</comment>
<keyword evidence="1 4" id="KW-0489">Methyltransferase</keyword>
<dbReference type="PROSITE" id="PS00094">
    <property type="entry name" value="C5_MTASE_1"/>
    <property type="match status" value="1"/>
</dbReference>
<dbReference type="PANTHER" id="PTHR46098">
    <property type="entry name" value="TRNA (CYTOSINE(38)-C(5))-METHYLTRANSFERASE"/>
    <property type="match status" value="1"/>
</dbReference>
<evidence type="ECO:0000256" key="4">
    <source>
        <dbReference type="PROSITE-ProRule" id="PRU01016"/>
    </source>
</evidence>
<evidence type="ECO:0000313" key="5">
    <source>
        <dbReference type="EMBL" id="CAE7845790.1"/>
    </source>
</evidence>
<dbReference type="Gene3D" id="3.40.50.150">
    <property type="entry name" value="Vaccinia Virus protein VP39"/>
    <property type="match status" value="1"/>
</dbReference>
<keyword evidence="6" id="KW-1185">Reference proteome</keyword>
<evidence type="ECO:0000313" key="6">
    <source>
        <dbReference type="Proteomes" id="UP000601435"/>
    </source>
</evidence>
<keyword evidence="2 4" id="KW-0808">Transferase</keyword>
<dbReference type="InterPro" id="IPR001525">
    <property type="entry name" value="C5_MeTfrase"/>
</dbReference>
<evidence type="ECO:0000256" key="1">
    <source>
        <dbReference type="ARBA" id="ARBA00022603"/>
    </source>
</evidence>
<feature type="active site" evidence="4">
    <location>
        <position position="90"/>
    </location>
</feature>
<proteinExistence type="inferred from homology"/>
<gene>
    <name evidence="5" type="primary">bsp6IM</name>
    <name evidence="5" type="ORF">SNEC2469_LOCUS26003</name>
</gene>
<dbReference type="AlphaFoldDB" id="A0A812ZYV5"/>
<dbReference type="InterPro" id="IPR029063">
    <property type="entry name" value="SAM-dependent_MTases_sf"/>
</dbReference>
<organism evidence="5 6">
    <name type="scientific">Symbiodinium necroappetens</name>
    <dbReference type="NCBI Taxonomy" id="1628268"/>
    <lineage>
        <taxon>Eukaryota</taxon>
        <taxon>Sar</taxon>
        <taxon>Alveolata</taxon>
        <taxon>Dinophyceae</taxon>
        <taxon>Suessiales</taxon>
        <taxon>Symbiodiniaceae</taxon>
        <taxon>Symbiodinium</taxon>
    </lineage>
</organism>
<dbReference type="PANTHER" id="PTHR46098:SF1">
    <property type="entry name" value="TRNA (CYTOSINE(38)-C(5))-METHYLTRANSFERASE"/>
    <property type="match status" value="1"/>
</dbReference>
<dbReference type="GO" id="GO:0008168">
    <property type="term" value="F:methyltransferase activity"/>
    <property type="evidence" value="ECO:0007669"/>
    <property type="project" value="UniProtKB-KW"/>
</dbReference>